<comment type="subcellular location">
    <subcellularLocation>
        <location evidence="2 12">Nucleus</location>
    </subcellularLocation>
</comment>
<evidence type="ECO:0000256" key="13">
    <source>
        <dbReference type="SAM" id="MobiDB-lite"/>
    </source>
</evidence>
<evidence type="ECO:0000256" key="7">
    <source>
        <dbReference type="ARBA" id="ARBA00022853"/>
    </source>
</evidence>
<evidence type="ECO:0000256" key="12">
    <source>
        <dbReference type="RuleBase" id="RU364014"/>
    </source>
</evidence>
<evidence type="ECO:0000256" key="8">
    <source>
        <dbReference type="ARBA" id="ARBA00023015"/>
    </source>
</evidence>
<dbReference type="Pfam" id="PF09453">
    <property type="entry name" value="HIRA_B"/>
    <property type="match status" value="1"/>
</dbReference>
<dbReference type="GO" id="GO:0006351">
    <property type="term" value="P:DNA-templated transcription"/>
    <property type="evidence" value="ECO:0007669"/>
    <property type="project" value="InterPro"/>
</dbReference>
<dbReference type="GO" id="GO:0006338">
    <property type="term" value="P:chromatin remodeling"/>
    <property type="evidence" value="ECO:0007669"/>
    <property type="project" value="InterPro"/>
</dbReference>
<dbReference type="GO" id="GO:0000417">
    <property type="term" value="C:HIR complex"/>
    <property type="evidence" value="ECO:0007669"/>
    <property type="project" value="UniProtKB-ARBA"/>
</dbReference>
<feature type="domain" description="Protein HIRA-like C-terminal" evidence="14">
    <location>
        <begin position="779"/>
        <end position="961"/>
    </location>
</feature>
<evidence type="ECO:0000256" key="2">
    <source>
        <dbReference type="ARBA" id="ARBA00004123"/>
    </source>
</evidence>
<keyword evidence="7 12" id="KW-0156">Chromatin regulator</keyword>
<dbReference type="Gene3D" id="2.130.10.10">
    <property type="entry name" value="YVTN repeat-like/Quinoprotein amine dehydrogenase"/>
    <property type="match status" value="2"/>
</dbReference>
<protein>
    <recommendedName>
        <fullName evidence="12">Protein HIR</fullName>
    </recommendedName>
</protein>
<evidence type="ECO:0000259" key="14">
    <source>
        <dbReference type="Pfam" id="PF07569"/>
    </source>
</evidence>
<dbReference type="PANTHER" id="PTHR13831">
    <property type="entry name" value="MEMBER OF THE HIR1 FAMILY OF WD-REPEAT PROTEINS"/>
    <property type="match status" value="1"/>
</dbReference>
<dbReference type="Pfam" id="PF07569">
    <property type="entry name" value="Hira"/>
    <property type="match status" value="1"/>
</dbReference>
<dbReference type="PROSITE" id="PS50294">
    <property type="entry name" value="WD_REPEATS_REGION"/>
    <property type="match status" value="2"/>
</dbReference>
<dbReference type="PANTHER" id="PTHR13831:SF0">
    <property type="entry name" value="PROTEIN HIRA"/>
    <property type="match status" value="1"/>
</dbReference>
<feature type="repeat" description="WD" evidence="11">
    <location>
        <begin position="144"/>
        <end position="185"/>
    </location>
</feature>
<evidence type="ECO:0000313" key="16">
    <source>
        <dbReference type="EMBL" id="KAF8003047.1"/>
    </source>
</evidence>
<comment type="similarity">
    <text evidence="3 12">Belongs to the WD repeat HIR1 family.</text>
</comment>
<dbReference type="InterPro" id="IPR055410">
    <property type="entry name" value="Beta-prop_CAF1B_HIR1"/>
</dbReference>
<feature type="repeat" description="WD" evidence="11">
    <location>
        <begin position="84"/>
        <end position="116"/>
    </location>
</feature>
<dbReference type="SUPFAM" id="SSF50978">
    <property type="entry name" value="WD40 repeat-like"/>
    <property type="match status" value="1"/>
</dbReference>
<dbReference type="OrthoDB" id="1741719at2759"/>
<feature type="domain" description="CAF1B/HIR1 beta-propeller" evidence="15">
    <location>
        <begin position="82"/>
        <end position="383"/>
    </location>
</feature>
<organism evidence="16 17">
    <name type="scientific">Metschnikowia pulcherrima</name>
    <dbReference type="NCBI Taxonomy" id="27326"/>
    <lineage>
        <taxon>Eukaryota</taxon>
        <taxon>Fungi</taxon>
        <taxon>Dikarya</taxon>
        <taxon>Ascomycota</taxon>
        <taxon>Saccharomycotina</taxon>
        <taxon>Pichiomycetes</taxon>
        <taxon>Metschnikowiaceae</taxon>
        <taxon>Metschnikowia</taxon>
    </lineage>
</organism>
<dbReference type="CDD" id="cd00200">
    <property type="entry name" value="WD40"/>
    <property type="match status" value="1"/>
</dbReference>
<keyword evidence="5 11" id="KW-0853">WD repeat</keyword>
<name>A0A8H7GU60_9ASCO</name>
<feature type="region of interest" description="Disordered" evidence="13">
    <location>
        <begin position="550"/>
        <end position="576"/>
    </location>
</feature>
<feature type="compositionally biased region" description="Acidic residues" evidence="13">
    <location>
        <begin position="559"/>
        <end position="572"/>
    </location>
</feature>
<evidence type="ECO:0000256" key="5">
    <source>
        <dbReference type="ARBA" id="ARBA00022574"/>
    </source>
</evidence>
<evidence type="ECO:0000256" key="11">
    <source>
        <dbReference type="PROSITE-ProRule" id="PRU00221"/>
    </source>
</evidence>
<reference evidence="16" key="1">
    <citation type="submission" date="2020-10" db="EMBL/GenBank/DDBJ databases">
        <title>The Whole-Genome Sequence of Metschnikowia persimmonesis, a Novel Endophytic Yeast Species Isolated from Medicinal Plant Diospyros kaki Thumb.</title>
        <authorList>
            <person name="Rahmat E."/>
            <person name="Kang Y."/>
        </authorList>
    </citation>
    <scope>NUCLEOTIDE SEQUENCE</scope>
    <source>
        <strain evidence="16">KIOM G15050</strain>
    </source>
</reference>
<dbReference type="InterPro" id="IPR036322">
    <property type="entry name" value="WD40_repeat_dom_sf"/>
</dbReference>
<dbReference type="Proteomes" id="UP000649328">
    <property type="component" value="Unassembled WGS sequence"/>
</dbReference>
<keyword evidence="6 12" id="KW-0677">Repeat</keyword>
<sequence length="967" mass="107611">MRILKLPWLSHRAEDKTLECYALDVNRAGTKLASGGLDGKVRVWATSLVLQFQEDPAPANSEAEQLLRRMDGPPALLQRPLALMSRHNGVVTSVKFLPDGRFLASGLDDKIVLIWEKDDEQAPRPRQFGEAEADIEHWTVRKRLVAHDNDVQDICWLPDGLLLITVGLDRLIIIWHGTTFERIKRYDIHQSMVKGVVFDPANKFFATASDDRSVRIFRYYKKFNDNVLGSHEFQMEQIVMDPFRKLPLTSYFRRMSWSPDGQHIAVPNATNGPVTSVVIINRGTWATDVSLIGHEAPCEVCAFLPRLYRVLPDSDKYTTVLATGGQDRTLAVWSTALTKPLIVAQDIVRKQITDLAWAPDGQSLYVSSLDGLVTCVVFAENELGVPVSGDAIDSLLERYGGDRDATVMAESTAQLLLERLSLHSVHEKAPKQAQTPTLAALETFPLQPPAFASPCTAFSPKTGPSSTVSSPKRARKVASVVLTKNGRKRVAPTLISTYSGASGAGQSLGAPFSAAPDVLKPFVVPSKLSQTTYSLPKLGVATAVHGIRLGSEARGGEKPDEDADNDNEDMGFDDPNSSLLQTLTAAGIRAKMKKFRRLLMAKKYPTPFKKISNLPEPLFSNQTMMNAELARLVQSDKVNLAGAELVNTTSLETIDESVYFRVVVNSTKHHFVSENETHEEICLNIESLALSVIEVRNGPAWPEDEEILNTDPVQRTDFQDPTQVIVTNSQSLPERSYILYFPYRIQHAVPILRDMKLTHYVLISFEGLTQIVRAETGSYFIPGFELGSNVVAHRQQSPYFMVLTSLGQIYCWKFPTQEDPKFRKILSAVSVAAAVNADTVLPQQNTDSKDATPSISAPVCTDSVSALEIDHDGLPIIMMEKTGSVYKYSQDLMVWTRILDPWYILAYERNELANMDAVSVSKDMLTSVADLKFEKVQRAESRSYKFSEKNEELRTCMRTRFEEIVAL</sequence>
<keyword evidence="9 12" id="KW-0804">Transcription</keyword>
<dbReference type="Pfam" id="PF24105">
    <property type="entry name" value="Beta-prop_CAF1B_HIR1"/>
    <property type="match status" value="1"/>
</dbReference>
<keyword evidence="17" id="KW-1185">Reference proteome</keyword>
<gene>
    <name evidence="16" type="ORF">HF325_002292</name>
</gene>
<dbReference type="GO" id="GO:0005634">
    <property type="term" value="C:nucleus"/>
    <property type="evidence" value="ECO:0007669"/>
    <property type="project" value="UniProtKB-SubCell"/>
</dbReference>
<dbReference type="SMART" id="SM00320">
    <property type="entry name" value="WD40"/>
    <property type="match status" value="6"/>
</dbReference>
<keyword evidence="8 12" id="KW-0805">Transcription regulation</keyword>
<dbReference type="GO" id="GO:0006355">
    <property type="term" value="P:regulation of DNA-templated transcription"/>
    <property type="evidence" value="ECO:0007669"/>
    <property type="project" value="InterPro"/>
</dbReference>
<dbReference type="EMBL" id="JACBPP010000003">
    <property type="protein sequence ID" value="KAF8003047.1"/>
    <property type="molecule type" value="Genomic_DNA"/>
</dbReference>
<evidence type="ECO:0000259" key="15">
    <source>
        <dbReference type="Pfam" id="PF24105"/>
    </source>
</evidence>
<feature type="repeat" description="WD" evidence="11">
    <location>
        <begin position="186"/>
        <end position="217"/>
    </location>
</feature>
<dbReference type="GO" id="GO:0000785">
    <property type="term" value="C:chromatin"/>
    <property type="evidence" value="ECO:0007669"/>
    <property type="project" value="TreeGrafter"/>
</dbReference>
<dbReference type="Pfam" id="PF00400">
    <property type="entry name" value="WD40"/>
    <property type="match status" value="1"/>
</dbReference>
<dbReference type="FunFam" id="2.130.10.10:FF:001073">
    <property type="entry name" value="Protein HIR"/>
    <property type="match status" value="1"/>
</dbReference>
<evidence type="ECO:0000256" key="1">
    <source>
        <dbReference type="ARBA" id="ARBA00002677"/>
    </source>
</evidence>
<evidence type="ECO:0000313" key="17">
    <source>
        <dbReference type="Proteomes" id="UP000649328"/>
    </source>
</evidence>
<dbReference type="InterPro" id="IPR031120">
    <property type="entry name" value="HIR1-like"/>
</dbReference>
<dbReference type="InterPro" id="IPR001680">
    <property type="entry name" value="WD40_rpt"/>
</dbReference>
<dbReference type="InterPro" id="IPR015943">
    <property type="entry name" value="WD40/YVTN_repeat-like_dom_sf"/>
</dbReference>
<evidence type="ECO:0000256" key="10">
    <source>
        <dbReference type="ARBA" id="ARBA00023242"/>
    </source>
</evidence>
<keyword evidence="4 12" id="KW-0678">Repressor</keyword>
<evidence type="ECO:0000256" key="4">
    <source>
        <dbReference type="ARBA" id="ARBA00022491"/>
    </source>
</evidence>
<keyword evidence="10 12" id="KW-0539">Nucleus</keyword>
<dbReference type="AlphaFoldDB" id="A0A8H7GU60"/>
<evidence type="ECO:0000256" key="6">
    <source>
        <dbReference type="ARBA" id="ARBA00022737"/>
    </source>
</evidence>
<comment type="caution">
    <text evidence="16">The sequence shown here is derived from an EMBL/GenBank/DDBJ whole genome shotgun (WGS) entry which is preliminary data.</text>
</comment>
<evidence type="ECO:0000256" key="3">
    <source>
        <dbReference type="ARBA" id="ARBA00007306"/>
    </source>
</evidence>
<proteinExistence type="inferred from homology"/>
<accession>A0A8H7GU60</accession>
<comment type="function">
    <text evidence="1 12">Required for replication-independent chromatin assembly and for the periodic repression of histone gene transcription during the cell cycle.</text>
</comment>
<dbReference type="PROSITE" id="PS50082">
    <property type="entry name" value="WD_REPEATS_2"/>
    <property type="match status" value="3"/>
</dbReference>
<evidence type="ECO:0000256" key="9">
    <source>
        <dbReference type="ARBA" id="ARBA00023163"/>
    </source>
</evidence>
<dbReference type="GO" id="GO:0031491">
    <property type="term" value="F:nucleosome binding"/>
    <property type="evidence" value="ECO:0007669"/>
    <property type="project" value="TreeGrafter"/>
</dbReference>
<dbReference type="InterPro" id="IPR019015">
    <property type="entry name" value="HIRA_B_motif"/>
</dbReference>
<dbReference type="InterPro" id="IPR011494">
    <property type="entry name" value="HIRA-like_C"/>
</dbReference>